<gene>
    <name evidence="1" type="ORF">QTN47_08715</name>
</gene>
<keyword evidence="2" id="KW-1185">Reference proteome</keyword>
<name>A0ABV3ZDK4_9BACT</name>
<accession>A0ABV3ZDK4</accession>
<dbReference type="Pfam" id="PF13715">
    <property type="entry name" value="CarbopepD_reg_2"/>
    <property type="match status" value="1"/>
</dbReference>
<organism evidence="1 2">
    <name type="scientific">Danxiaibacter flavus</name>
    <dbReference type="NCBI Taxonomy" id="3049108"/>
    <lineage>
        <taxon>Bacteria</taxon>
        <taxon>Pseudomonadati</taxon>
        <taxon>Bacteroidota</taxon>
        <taxon>Chitinophagia</taxon>
        <taxon>Chitinophagales</taxon>
        <taxon>Chitinophagaceae</taxon>
        <taxon>Danxiaibacter</taxon>
    </lineage>
</organism>
<dbReference type="InterPro" id="IPR008969">
    <property type="entry name" value="CarboxyPept-like_regulatory"/>
</dbReference>
<dbReference type="Gene3D" id="2.60.40.1120">
    <property type="entry name" value="Carboxypeptidase-like, regulatory domain"/>
    <property type="match status" value="1"/>
</dbReference>
<comment type="caution">
    <text evidence="1">The sequence shown here is derived from an EMBL/GenBank/DDBJ whole genome shotgun (WGS) entry which is preliminary data.</text>
</comment>
<protein>
    <submittedName>
        <fullName evidence="1">Carboxypeptidase-like regulatory domain-containing protein</fullName>
    </submittedName>
</protein>
<evidence type="ECO:0000313" key="1">
    <source>
        <dbReference type="EMBL" id="MEX6687570.1"/>
    </source>
</evidence>
<dbReference type="EMBL" id="JAULBC010000002">
    <property type="protein sequence ID" value="MEX6687570.1"/>
    <property type="molecule type" value="Genomic_DNA"/>
</dbReference>
<dbReference type="RefSeq" id="WP_369328975.1">
    <property type="nucleotide sequence ID" value="NZ_JAULBC010000002.1"/>
</dbReference>
<dbReference type="SUPFAM" id="SSF49464">
    <property type="entry name" value="Carboxypeptidase regulatory domain-like"/>
    <property type="match status" value="1"/>
</dbReference>
<sequence length="409" mass="46911">MKFKIVGFIYSLLLWNISFCQKTLSGKVTDKQTGQPLSGVSVYIANTSAGAVTNSKGEYVINQVTINNFELIASIVGYETTAANIAMNVSDQQNFSLVPKVNELEEVVVGTYEKDGWEKWGRLFLENFIGTSDIAKGCTIKNYKAVRFRYFKQKDQLTAYAMEPLIIENRSLGYTIRYDLIKFSSDFKSGYVLYAGYPLFTEMKGGKAKIKKWKANRSNAYYGSMLQFMRAMYRNKVPEFGFEMRRLEKLPNLEKQRVRAVQDFYIRVVVDKHGVKQVSNDMEEQLPPDTLKYYKEVLQQKDVIEVLHPEVIKAETIAYAENDVTAVMDFKDYLLVTYPAKKEEPGYYEGRLGVTADPYITSAITLINNRPVKIQSNGSYYDSQDLMSSGYWGWHDKMGTMLPLDYKEQ</sequence>
<reference evidence="1 2" key="1">
    <citation type="submission" date="2023-07" db="EMBL/GenBank/DDBJ databases">
        <authorList>
            <person name="Lian W.-H."/>
        </authorList>
    </citation>
    <scope>NUCLEOTIDE SEQUENCE [LARGE SCALE GENOMIC DNA]</scope>
    <source>
        <strain evidence="1 2">SYSU DXS3180</strain>
    </source>
</reference>
<evidence type="ECO:0000313" key="2">
    <source>
        <dbReference type="Proteomes" id="UP001560573"/>
    </source>
</evidence>
<proteinExistence type="predicted"/>
<dbReference type="Proteomes" id="UP001560573">
    <property type="component" value="Unassembled WGS sequence"/>
</dbReference>